<dbReference type="InterPro" id="IPR000700">
    <property type="entry name" value="PAS-assoc_C"/>
</dbReference>
<dbReference type="CDD" id="cd00130">
    <property type="entry name" value="PAS"/>
    <property type="match status" value="1"/>
</dbReference>
<accession>A0AAE0GJK9</accession>
<feature type="region of interest" description="Disordered" evidence="7">
    <location>
        <begin position="175"/>
        <end position="201"/>
    </location>
</feature>
<dbReference type="NCBIfam" id="TIGR00229">
    <property type="entry name" value="sensory_box"/>
    <property type="match status" value="1"/>
</dbReference>
<keyword evidence="3" id="KW-0285">Flavoprotein</keyword>
<name>A0AAE0GJK9_9CHLO</name>
<comment type="caution">
    <text evidence="10">The sequence shown here is derived from an EMBL/GenBank/DDBJ whole genome shotgun (WGS) entry which is preliminary data.</text>
</comment>
<evidence type="ECO:0000313" key="11">
    <source>
        <dbReference type="Proteomes" id="UP001190700"/>
    </source>
</evidence>
<dbReference type="SMART" id="SM00091">
    <property type="entry name" value="PAS"/>
    <property type="match status" value="1"/>
</dbReference>
<evidence type="ECO:0000259" key="9">
    <source>
        <dbReference type="PROSITE" id="PS50113"/>
    </source>
</evidence>
<feature type="domain" description="PAC" evidence="9">
    <location>
        <begin position="398"/>
        <end position="449"/>
    </location>
</feature>
<dbReference type="InterPro" id="IPR035965">
    <property type="entry name" value="PAS-like_dom_sf"/>
</dbReference>
<sequence length="449" mass="47731">MGAASSAQPSLTAVLSCCHESWADRGSQEASMVVVVLRIIGAASGRRTFRWGEASNEDGAAASVQEKKKKKEKEKAASTVVSPSGKSPKRGKGTSGSKVVDNGAGRGQAVAGSKDDTERGGKTKGQPTAGDEGAASKSKKLMGVSNSENTRQGPLQKELLSVDMAMGMVMASTEHTVASAHPASPGESVPKPSTPPSTPDVTLAMSVAEEIEEAQSVHEAEAAVQSDAPCREMVAKASQTADCSSSRVEGSTWRGVVESVNKGTQCDASTSHPFDLPTTPSPEVKGAEDPVLLREKLDQAQRVNAKLQEEMASKQEENSRMGDTILGLATINNILGSMSEGACISNTQGQLVWLNKGFEKLTGYTKGEVLGKTCKFLQGKDTNPATVEKIRQAMMKDEQVRVELLNYRKSGESFWNDLSITPVHVHDGDLNNRYYVGIQSDISFKWAKK</sequence>
<feature type="region of interest" description="Disordered" evidence="7">
    <location>
        <begin position="264"/>
        <end position="285"/>
    </location>
</feature>
<dbReference type="AlphaFoldDB" id="A0AAE0GJK9"/>
<evidence type="ECO:0000256" key="2">
    <source>
        <dbReference type="ARBA" id="ARBA00022606"/>
    </source>
</evidence>
<evidence type="ECO:0000256" key="6">
    <source>
        <dbReference type="SAM" id="Coils"/>
    </source>
</evidence>
<dbReference type="EMBL" id="LGRX02004929">
    <property type="protein sequence ID" value="KAK3279415.1"/>
    <property type="molecule type" value="Genomic_DNA"/>
</dbReference>
<feature type="domain" description="PAS" evidence="8">
    <location>
        <begin position="327"/>
        <end position="397"/>
    </location>
</feature>
<dbReference type="SUPFAM" id="SSF55785">
    <property type="entry name" value="PYP-like sensor domain (PAS domain)"/>
    <property type="match status" value="1"/>
</dbReference>
<feature type="compositionally biased region" description="Polar residues" evidence="7">
    <location>
        <begin position="144"/>
        <end position="153"/>
    </location>
</feature>
<keyword evidence="2" id="KW-0716">Sensory transduction</keyword>
<proteinExistence type="predicted"/>
<dbReference type="PANTHER" id="PTHR47429:SF2">
    <property type="entry name" value="PROTEIN TWIN LOV 1"/>
    <property type="match status" value="1"/>
</dbReference>
<evidence type="ECO:0000259" key="8">
    <source>
        <dbReference type="PROSITE" id="PS50112"/>
    </source>
</evidence>
<protein>
    <recommendedName>
        <fullName evidence="12">LOV domain-containing protein</fullName>
    </recommendedName>
</protein>
<dbReference type="PROSITE" id="PS50112">
    <property type="entry name" value="PAS"/>
    <property type="match status" value="1"/>
</dbReference>
<keyword evidence="6" id="KW-0175">Coiled coil</keyword>
<evidence type="ECO:0000256" key="7">
    <source>
        <dbReference type="SAM" id="MobiDB-lite"/>
    </source>
</evidence>
<dbReference type="PANTHER" id="PTHR47429">
    <property type="entry name" value="PROTEIN TWIN LOV 1"/>
    <property type="match status" value="1"/>
</dbReference>
<dbReference type="GO" id="GO:0009637">
    <property type="term" value="P:response to blue light"/>
    <property type="evidence" value="ECO:0007669"/>
    <property type="project" value="UniProtKB-ARBA"/>
</dbReference>
<keyword evidence="4" id="KW-0288">FMN</keyword>
<evidence type="ECO:0000256" key="5">
    <source>
        <dbReference type="ARBA" id="ARBA00022991"/>
    </source>
</evidence>
<dbReference type="GO" id="GO:0005634">
    <property type="term" value="C:nucleus"/>
    <property type="evidence" value="ECO:0007669"/>
    <property type="project" value="TreeGrafter"/>
</dbReference>
<organism evidence="10 11">
    <name type="scientific">Cymbomonas tetramitiformis</name>
    <dbReference type="NCBI Taxonomy" id="36881"/>
    <lineage>
        <taxon>Eukaryota</taxon>
        <taxon>Viridiplantae</taxon>
        <taxon>Chlorophyta</taxon>
        <taxon>Pyramimonadophyceae</taxon>
        <taxon>Pyramimonadales</taxon>
        <taxon>Pyramimonadaceae</taxon>
        <taxon>Cymbomonas</taxon>
    </lineage>
</organism>
<keyword evidence="1" id="KW-0600">Photoreceptor protein</keyword>
<evidence type="ECO:0000313" key="10">
    <source>
        <dbReference type="EMBL" id="KAK3279415.1"/>
    </source>
</evidence>
<dbReference type="PROSITE" id="PS50113">
    <property type="entry name" value="PAC"/>
    <property type="match status" value="1"/>
</dbReference>
<dbReference type="InterPro" id="IPR001610">
    <property type="entry name" value="PAC"/>
</dbReference>
<gene>
    <name evidence="10" type="ORF">CYMTET_12706</name>
</gene>
<evidence type="ECO:0008006" key="12">
    <source>
        <dbReference type="Google" id="ProtNLM"/>
    </source>
</evidence>
<dbReference type="Gene3D" id="3.30.450.20">
    <property type="entry name" value="PAS domain"/>
    <property type="match status" value="1"/>
</dbReference>
<dbReference type="SMART" id="SM00086">
    <property type="entry name" value="PAC"/>
    <property type="match status" value="1"/>
</dbReference>
<feature type="coiled-coil region" evidence="6">
    <location>
        <begin position="297"/>
        <end position="324"/>
    </location>
</feature>
<evidence type="ECO:0000256" key="3">
    <source>
        <dbReference type="ARBA" id="ARBA00022630"/>
    </source>
</evidence>
<evidence type="ECO:0000256" key="1">
    <source>
        <dbReference type="ARBA" id="ARBA00022543"/>
    </source>
</evidence>
<keyword evidence="5" id="KW-0157">Chromophore</keyword>
<dbReference type="GO" id="GO:0009881">
    <property type="term" value="F:photoreceptor activity"/>
    <property type="evidence" value="ECO:0007669"/>
    <property type="project" value="UniProtKB-KW"/>
</dbReference>
<dbReference type="Proteomes" id="UP001190700">
    <property type="component" value="Unassembled WGS sequence"/>
</dbReference>
<keyword evidence="11" id="KW-1185">Reference proteome</keyword>
<keyword evidence="1" id="KW-0675">Receptor</keyword>
<reference evidence="10 11" key="1">
    <citation type="journal article" date="2015" name="Genome Biol. Evol.">
        <title>Comparative Genomics of a Bacterivorous Green Alga Reveals Evolutionary Causalities and Consequences of Phago-Mixotrophic Mode of Nutrition.</title>
        <authorList>
            <person name="Burns J.A."/>
            <person name="Paasch A."/>
            <person name="Narechania A."/>
            <person name="Kim E."/>
        </authorList>
    </citation>
    <scope>NUCLEOTIDE SEQUENCE [LARGE SCALE GENOMIC DNA]</scope>
    <source>
        <strain evidence="10 11">PLY_AMNH</strain>
    </source>
</reference>
<evidence type="ECO:0000256" key="4">
    <source>
        <dbReference type="ARBA" id="ARBA00022643"/>
    </source>
</evidence>
<dbReference type="Pfam" id="PF13426">
    <property type="entry name" value="PAS_9"/>
    <property type="match status" value="1"/>
</dbReference>
<dbReference type="InterPro" id="IPR000014">
    <property type="entry name" value="PAS"/>
</dbReference>
<feature type="region of interest" description="Disordered" evidence="7">
    <location>
        <begin position="56"/>
        <end position="156"/>
    </location>
</feature>